<protein>
    <submittedName>
        <fullName evidence="1">AAA family ATPase</fullName>
    </submittedName>
</protein>
<evidence type="ECO:0000313" key="2">
    <source>
        <dbReference type="Proteomes" id="UP000470010"/>
    </source>
</evidence>
<dbReference type="SUPFAM" id="SSF52540">
    <property type="entry name" value="P-loop containing nucleoside triphosphate hydrolases"/>
    <property type="match status" value="1"/>
</dbReference>
<dbReference type="Gene3D" id="3.40.50.300">
    <property type="entry name" value="P-loop containing nucleotide triphosphate hydrolases"/>
    <property type="match status" value="1"/>
</dbReference>
<reference evidence="2" key="1">
    <citation type="submission" date="2019-08" db="EMBL/GenBank/DDBJ databases">
        <title>Arthrobacter sp. nov., isolated from plateau pika and Tibetan wild ass.</title>
        <authorList>
            <person name="Ge Y."/>
        </authorList>
    </citation>
    <scope>NUCLEOTIDE SEQUENCE [LARGE SCALE GENOMIC DNA]</scope>
    <source>
        <strain evidence="2">HF-1365</strain>
    </source>
</reference>
<dbReference type="Proteomes" id="UP000470010">
    <property type="component" value="Unassembled WGS sequence"/>
</dbReference>
<dbReference type="InterPro" id="IPR027417">
    <property type="entry name" value="P-loop_NTPase"/>
</dbReference>
<gene>
    <name evidence="1" type="ORF">GJE22_04085</name>
</gene>
<dbReference type="AlphaFoldDB" id="A0A7K0G7L0"/>
<dbReference type="EMBL" id="VTFZ01000003">
    <property type="protein sequence ID" value="MRX79783.1"/>
    <property type="molecule type" value="Genomic_DNA"/>
</dbReference>
<proteinExistence type="predicted"/>
<dbReference type="RefSeq" id="WP_144688110.1">
    <property type="nucleotide sequence ID" value="NZ_VLLQ01000005.1"/>
</dbReference>
<sequence length="392" mass="43209">MRLLKLGIQGDSLFSDSSFVIDLYATDRVLADDSRSPVEVTRVGNIPSLYSLNLLGIGGVNASGKTTLLKLLLFSLAALQGRYIARGVGPEITAFPACLEKSFSVQSIFWSGGGLYYLKSHFELFDEGDGVAARITDEELWRRKKGRLPKKQLATFGDFRSHCELIATRSGESSLSQDVLHALGDGVSIARTVMDSETNVRTRVGGLASGTLPTAIVQAFDPSVEHLIWNDEADVYRLKFKGRPERSVSKAAASRMLSAGTVVGTELVSNAIEVLREGSYLVVDEIENNLNKTLVETILDLFASPVTNPRGALLVFTTHYPELLDTLHRKDNLCLLVRDQECKTSVIKYSSRMHRIENKKSEVLLSNLIRGTNPSYPLVRGLRDYVKEEVRG</sequence>
<accession>A0A7K0G7L0</accession>
<keyword evidence="2" id="KW-1185">Reference proteome</keyword>
<name>A0A7K0G7L0_9ACTN</name>
<comment type="caution">
    <text evidence="1">The sequence shown here is derived from an EMBL/GenBank/DDBJ whole genome shotgun (WGS) entry which is preliminary data.</text>
</comment>
<evidence type="ECO:0000313" key="1">
    <source>
        <dbReference type="EMBL" id="MRX79783.1"/>
    </source>
</evidence>
<organism evidence="1 2">
    <name type="scientific">Enorma shizhengliae</name>
    <dbReference type="NCBI Taxonomy" id="2606615"/>
    <lineage>
        <taxon>Bacteria</taxon>
        <taxon>Bacillati</taxon>
        <taxon>Actinomycetota</taxon>
        <taxon>Coriobacteriia</taxon>
        <taxon>Coriobacteriales</taxon>
        <taxon>Coriobacteriaceae</taxon>
        <taxon>Enorma</taxon>
    </lineage>
</organism>